<evidence type="ECO:0000313" key="2">
    <source>
        <dbReference type="Proteomes" id="UP000315400"/>
    </source>
</evidence>
<dbReference type="AlphaFoldDB" id="A0A540V1Q8"/>
<proteinExistence type="predicted"/>
<reference evidence="1 2" key="1">
    <citation type="submission" date="2019-06" db="EMBL/GenBank/DDBJ databases">
        <title>Metagenome assembled Genome of Spiribacter salinus SL48-SHIP from the microbial mat of Salt Lake 48 (Novosibirsk region, Russia).</title>
        <authorList>
            <person name="Shipova A."/>
            <person name="Rozanov A.S."/>
            <person name="Bryanskaya A.V."/>
            <person name="Peltek S.E."/>
        </authorList>
    </citation>
    <scope>NUCLEOTIDE SEQUENCE [LARGE SCALE GENOMIC DNA]</scope>
    <source>
        <strain evidence="1">SL48-SHIP-2</strain>
    </source>
</reference>
<name>A0A540V1Q8_9GAMM</name>
<organism evidence="1 2">
    <name type="scientific">Spiribacter salinus</name>
    <dbReference type="NCBI Taxonomy" id="1335746"/>
    <lineage>
        <taxon>Bacteria</taxon>
        <taxon>Pseudomonadati</taxon>
        <taxon>Pseudomonadota</taxon>
        <taxon>Gammaproteobacteria</taxon>
        <taxon>Chromatiales</taxon>
        <taxon>Ectothiorhodospiraceae</taxon>
        <taxon>Spiribacter</taxon>
    </lineage>
</organism>
<protein>
    <submittedName>
        <fullName evidence="1">Uncharacterized protein</fullName>
    </submittedName>
</protein>
<gene>
    <name evidence="1" type="ORF">FKY71_20370</name>
</gene>
<evidence type="ECO:0000313" key="1">
    <source>
        <dbReference type="EMBL" id="TQE90692.1"/>
    </source>
</evidence>
<dbReference type="Proteomes" id="UP000315400">
    <property type="component" value="Unassembled WGS sequence"/>
</dbReference>
<sequence>MSRRTSTAEMVSTVKWRLAVSDYLRWNDRSKLDELLKTQDYIPPLARKWLADLVFGDVKRPRGKPPKVRFNDRQIVQLVFKAQLQGGCGFDNKNGDEGNESFCFVAENLGVHPSDIRRRFYRVAEADRQAIRAFIADLLADGGN</sequence>
<comment type="caution">
    <text evidence="1">The sequence shown here is derived from an EMBL/GenBank/DDBJ whole genome shotgun (WGS) entry which is preliminary data.</text>
</comment>
<accession>A0A540V1Q8</accession>
<dbReference type="EMBL" id="VIFK01000713">
    <property type="protein sequence ID" value="TQE90692.1"/>
    <property type="molecule type" value="Genomic_DNA"/>
</dbReference>